<organism evidence="2 3">
    <name type="scientific">Brassica napus</name>
    <name type="common">Rape</name>
    <dbReference type="NCBI Taxonomy" id="3708"/>
    <lineage>
        <taxon>Eukaryota</taxon>
        <taxon>Viridiplantae</taxon>
        <taxon>Streptophyta</taxon>
        <taxon>Embryophyta</taxon>
        <taxon>Tracheophyta</taxon>
        <taxon>Spermatophyta</taxon>
        <taxon>Magnoliopsida</taxon>
        <taxon>eudicotyledons</taxon>
        <taxon>Gunneridae</taxon>
        <taxon>Pentapetalae</taxon>
        <taxon>rosids</taxon>
        <taxon>malvids</taxon>
        <taxon>Brassicales</taxon>
        <taxon>Brassicaceae</taxon>
        <taxon>Brassiceae</taxon>
        <taxon>Brassica</taxon>
    </lineage>
</organism>
<accession>A0ABQ8DPX9</accession>
<feature type="compositionally biased region" description="Polar residues" evidence="1">
    <location>
        <begin position="226"/>
        <end position="236"/>
    </location>
</feature>
<protein>
    <submittedName>
        <fullName evidence="2">Uncharacterized protein</fullName>
    </submittedName>
</protein>
<keyword evidence="3" id="KW-1185">Reference proteome</keyword>
<name>A0ABQ8DPX9_BRANA</name>
<sequence>MYTSARKFNNACPTSIFISLRLLRSWVSHNREITQLWNLSTMAYNNAIVTHLWAINRNTNLSTCCETFFTTPLITDCHQHHVEVLVNRAIRNVIEGGGFKLRNNNSTLTVSAMLPWTLKLLQQDHWSTCSGFSYVIMDAATAGPLVNFFISPSKATNMAVSDTSVTNISTRYLEVEIRDHLLDVKGAHVQDENLEQETQHHPFAVSILPTSLTSPRIPTHEHEPASQKTNPTKTFSGSNPIACLSADLANPNSSSIIHVSRTNTNTGGGVLAGGGRKRIFNGGVQRAKLAGEIGLGDHVVVRRERVPLEAERADPDLGGEIDASKGVEDRDAGSAFEGSVREAFWA</sequence>
<feature type="compositionally biased region" description="Basic and acidic residues" evidence="1">
    <location>
        <begin position="322"/>
        <end position="332"/>
    </location>
</feature>
<comment type="caution">
    <text evidence="2">The sequence shown here is derived from an EMBL/GenBank/DDBJ whole genome shotgun (WGS) entry which is preliminary data.</text>
</comment>
<evidence type="ECO:0000313" key="2">
    <source>
        <dbReference type="EMBL" id="KAH0931426.1"/>
    </source>
</evidence>
<dbReference type="EMBL" id="JAGKQM010000003">
    <property type="protein sequence ID" value="KAH0931426.1"/>
    <property type="molecule type" value="Genomic_DNA"/>
</dbReference>
<feature type="region of interest" description="Disordered" evidence="1">
    <location>
        <begin position="214"/>
        <end position="236"/>
    </location>
</feature>
<evidence type="ECO:0000313" key="3">
    <source>
        <dbReference type="Proteomes" id="UP000824890"/>
    </source>
</evidence>
<proteinExistence type="predicted"/>
<reference evidence="2 3" key="1">
    <citation type="submission" date="2021-05" db="EMBL/GenBank/DDBJ databases">
        <title>Genome Assembly of Synthetic Allotetraploid Brassica napus Reveals Homoeologous Exchanges between Subgenomes.</title>
        <authorList>
            <person name="Davis J.T."/>
        </authorList>
    </citation>
    <scope>NUCLEOTIDE SEQUENCE [LARGE SCALE GENOMIC DNA]</scope>
    <source>
        <strain evidence="3">cv. Da-Ae</strain>
        <tissue evidence="2">Seedling</tissue>
    </source>
</reference>
<evidence type="ECO:0000256" key="1">
    <source>
        <dbReference type="SAM" id="MobiDB-lite"/>
    </source>
</evidence>
<feature type="region of interest" description="Disordered" evidence="1">
    <location>
        <begin position="315"/>
        <end position="334"/>
    </location>
</feature>
<dbReference type="Proteomes" id="UP000824890">
    <property type="component" value="Unassembled WGS sequence"/>
</dbReference>
<gene>
    <name evidence="2" type="ORF">HID58_008543</name>
</gene>